<evidence type="ECO:0000256" key="2">
    <source>
        <dbReference type="ARBA" id="ARBA00022516"/>
    </source>
</evidence>
<dbReference type="InterPro" id="IPR045023">
    <property type="entry name" value="FATA/B"/>
</dbReference>
<dbReference type="InterPro" id="IPR049427">
    <property type="entry name" value="Acyl-ACP_TE_C"/>
</dbReference>
<dbReference type="InterPro" id="IPR029069">
    <property type="entry name" value="HotDog_dom_sf"/>
</dbReference>
<organism evidence="10 11">
    <name type="scientific">Candidatus Aphodoplasma excrementigallinarum</name>
    <dbReference type="NCBI Taxonomy" id="2840673"/>
    <lineage>
        <taxon>Bacteria</taxon>
        <taxon>Bacillati</taxon>
        <taxon>Bacillota</taxon>
        <taxon>Clostridia</taxon>
        <taxon>Eubacteriales</taxon>
        <taxon>Candidatus Aphodoplasma</taxon>
    </lineage>
</organism>
<proteinExistence type="inferred from homology"/>
<evidence type="ECO:0000313" key="11">
    <source>
        <dbReference type="Proteomes" id="UP000886743"/>
    </source>
</evidence>
<dbReference type="PANTHER" id="PTHR31727:SF6">
    <property type="entry name" value="OLEOYL-ACYL CARRIER PROTEIN THIOESTERASE 1, CHLOROPLASTIC"/>
    <property type="match status" value="1"/>
</dbReference>
<dbReference type="Proteomes" id="UP000886743">
    <property type="component" value="Unassembled WGS sequence"/>
</dbReference>
<dbReference type="SUPFAM" id="SSF54637">
    <property type="entry name" value="Thioesterase/thiol ester dehydrase-isomerase"/>
    <property type="match status" value="2"/>
</dbReference>
<evidence type="ECO:0000256" key="3">
    <source>
        <dbReference type="ARBA" id="ARBA00022801"/>
    </source>
</evidence>
<keyword evidence="3" id="KW-0378">Hydrolase</keyword>
<evidence type="ECO:0000256" key="6">
    <source>
        <dbReference type="ARBA" id="ARBA00023098"/>
    </source>
</evidence>
<evidence type="ECO:0000259" key="9">
    <source>
        <dbReference type="Pfam" id="PF20791"/>
    </source>
</evidence>
<dbReference type="EMBL" id="DVOF01000085">
    <property type="protein sequence ID" value="HIV02489.1"/>
    <property type="molecule type" value="Genomic_DNA"/>
</dbReference>
<dbReference type="AlphaFoldDB" id="A0A9D1NG41"/>
<name>A0A9D1NG41_9FIRM</name>
<feature type="domain" description="Acyl-ACP thioesterase N-terminal hotdog" evidence="8">
    <location>
        <begin position="2"/>
        <end position="128"/>
    </location>
</feature>
<dbReference type="Gene3D" id="3.10.129.10">
    <property type="entry name" value="Hotdog Thioesterase"/>
    <property type="match status" value="1"/>
</dbReference>
<dbReference type="GO" id="GO:0016297">
    <property type="term" value="F:fatty acyl-[ACP] hydrolase activity"/>
    <property type="evidence" value="ECO:0007669"/>
    <property type="project" value="InterPro"/>
</dbReference>
<dbReference type="CDD" id="cd00586">
    <property type="entry name" value="4HBT"/>
    <property type="match status" value="1"/>
</dbReference>
<dbReference type="Pfam" id="PF20791">
    <property type="entry name" value="Acyl-ACP_TE_C"/>
    <property type="match status" value="1"/>
</dbReference>
<feature type="domain" description="Acyl-ACP thioesterase-like C-terminal" evidence="9">
    <location>
        <begin position="153"/>
        <end position="214"/>
    </location>
</feature>
<comment type="caution">
    <text evidence="10">The sequence shown here is derived from an EMBL/GenBank/DDBJ whole genome shotgun (WGS) entry which is preliminary data.</text>
</comment>
<sequence>MYEKTYTVRYSEVTDKAVSSLSALVSYFQDTTMFHSDTVGQGIHDLMEHHMAWLLASWRIEVYRYPRYAETVTARTWATKFAGVYGYRDFSLTDGQGDTIAVASSIWIQYDAGAKKMKRVTQEVADMYGAEGNFVFPDGDEGRIRAPKEYTDVGTVQVKRRDLDTNNHVNNIHYIDYALDALPAGLAVRELRISYKKAAVLGDTLHIGLHTEGDTYTCVLHDGAGGIYTVLQFR</sequence>
<dbReference type="Pfam" id="PF01643">
    <property type="entry name" value="Acyl-ACP_TE"/>
    <property type="match status" value="1"/>
</dbReference>
<evidence type="ECO:0000256" key="7">
    <source>
        <dbReference type="ARBA" id="ARBA00023160"/>
    </source>
</evidence>
<reference evidence="10" key="1">
    <citation type="submission" date="2020-10" db="EMBL/GenBank/DDBJ databases">
        <authorList>
            <person name="Gilroy R."/>
        </authorList>
    </citation>
    <scope>NUCLEOTIDE SEQUENCE</scope>
    <source>
        <strain evidence="10">4920</strain>
    </source>
</reference>
<dbReference type="GO" id="GO:0000036">
    <property type="term" value="F:acyl carrier activity"/>
    <property type="evidence" value="ECO:0007669"/>
    <property type="project" value="TreeGrafter"/>
</dbReference>
<dbReference type="InterPro" id="IPR002864">
    <property type="entry name" value="Acyl-ACP_thioesterase_NHD"/>
</dbReference>
<evidence type="ECO:0000313" key="10">
    <source>
        <dbReference type="EMBL" id="HIV02489.1"/>
    </source>
</evidence>
<protein>
    <submittedName>
        <fullName evidence="10">Acyl-[acyl-carrier-protein] thioesterase</fullName>
    </submittedName>
</protein>
<keyword evidence="6" id="KW-0443">Lipid metabolism</keyword>
<keyword evidence="4" id="KW-0276">Fatty acid metabolism</keyword>
<keyword evidence="5" id="KW-0809">Transit peptide</keyword>
<reference evidence="10" key="2">
    <citation type="journal article" date="2021" name="PeerJ">
        <title>Extensive microbial diversity within the chicken gut microbiome revealed by metagenomics and culture.</title>
        <authorList>
            <person name="Gilroy R."/>
            <person name="Ravi A."/>
            <person name="Getino M."/>
            <person name="Pursley I."/>
            <person name="Horton D.L."/>
            <person name="Alikhan N.F."/>
            <person name="Baker D."/>
            <person name="Gharbi K."/>
            <person name="Hall N."/>
            <person name="Watson M."/>
            <person name="Adriaenssens E.M."/>
            <person name="Foster-Nyarko E."/>
            <person name="Jarju S."/>
            <person name="Secka A."/>
            <person name="Antonio M."/>
            <person name="Oren A."/>
            <person name="Chaudhuri R.R."/>
            <person name="La Ragione R."/>
            <person name="Hildebrand F."/>
            <person name="Pallen M.J."/>
        </authorList>
    </citation>
    <scope>NUCLEOTIDE SEQUENCE</scope>
    <source>
        <strain evidence="10">4920</strain>
    </source>
</reference>
<keyword evidence="2" id="KW-0444">Lipid biosynthesis</keyword>
<evidence type="ECO:0000256" key="1">
    <source>
        <dbReference type="ARBA" id="ARBA00006500"/>
    </source>
</evidence>
<evidence type="ECO:0000256" key="5">
    <source>
        <dbReference type="ARBA" id="ARBA00022946"/>
    </source>
</evidence>
<comment type="similarity">
    <text evidence="1">Belongs to the acyl-ACP thioesterase family.</text>
</comment>
<accession>A0A9D1NG41</accession>
<gene>
    <name evidence="10" type="ORF">IAC74_02850</name>
</gene>
<keyword evidence="7" id="KW-0275">Fatty acid biosynthesis</keyword>
<evidence type="ECO:0000259" key="8">
    <source>
        <dbReference type="Pfam" id="PF01643"/>
    </source>
</evidence>
<dbReference type="PANTHER" id="PTHR31727">
    <property type="entry name" value="OLEOYL-ACYL CARRIER PROTEIN THIOESTERASE 1, CHLOROPLASTIC"/>
    <property type="match status" value="1"/>
</dbReference>
<evidence type="ECO:0000256" key="4">
    <source>
        <dbReference type="ARBA" id="ARBA00022832"/>
    </source>
</evidence>